<evidence type="ECO:0000256" key="6">
    <source>
        <dbReference type="ARBA" id="ARBA00023136"/>
    </source>
</evidence>
<feature type="transmembrane region" description="Helical" evidence="7">
    <location>
        <begin position="27"/>
        <end position="49"/>
    </location>
</feature>
<evidence type="ECO:0000313" key="10">
    <source>
        <dbReference type="Proteomes" id="UP000275348"/>
    </source>
</evidence>
<evidence type="ECO:0000256" key="3">
    <source>
        <dbReference type="ARBA" id="ARBA00022475"/>
    </source>
</evidence>
<evidence type="ECO:0000313" key="9">
    <source>
        <dbReference type="EMBL" id="RLZ06779.1"/>
    </source>
</evidence>
<dbReference type="InterPro" id="IPR032818">
    <property type="entry name" value="DedA-like"/>
</dbReference>
<dbReference type="OrthoDB" id="9813426at2"/>
<dbReference type="Proteomes" id="UP000275348">
    <property type="component" value="Unassembled WGS sequence"/>
</dbReference>
<keyword evidence="4 7" id="KW-0812">Transmembrane</keyword>
<proteinExistence type="inferred from homology"/>
<protein>
    <submittedName>
        <fullName evidence="9">DedA family protein</fullName>
    </submittedName>
</protein>
<evidence type="ECO:0000256" key="2">
    <source>
        <dbReference type="ARBA" id="ARBA00010792"/>
    </source>
</evidence>
<dbReference type="NCBIfam" id="NF008102">
    <property type="entry name" value="PRK10847.1"/>
    <property type="match status" value="1"/>
</dbReference>
<evidence type="ECO:0000256" key="5">
    <source>
        <dbReference type="ARBA" id="ARBA00022989"/>
    </source>
</evidence>
<comment type="subcellular location">
    <subcellularLocation>
        <location evidence="1 7">Cell membrane</location>
        <topology evidence="1 7">Multi-pass membrane protein</topology>
    </subcellularLocation>
</comment>
<dbReference type="InterPro" id="IPR032816">
    <property type="entry name" value="VTT_dom"/>
</dbReference>
<dbReference type="Pfam" id="PF09335">
    <property type="entry name" value="VTT_dom"/>
    <property type="match status" value="1"/>
</dbReference>
<keyword evidence="3 7" id="KW-1003">Cell membrane</keyword>
<organism evidence="9 10">
    <name type="scientific">Faecalibacter macacae</name>
    <dbReference type="NCBI Taxonomy" id="1859289"/>
    <lineage>
        <taxon>Bacteria</taxon>
        <taxon>Pseudomonadati</taxon>
        <taxon>Bacteroidota</taxon>
        <taxon>Flavobacteriia</taxon>
        <taxon>Flavobacteriales</taxon>
        <taxon>Weeksellaceae</taxon>
        <taxon>Faecalibacter</taxon>
    </lineage>
</organism>
<dbReference type="PANTHER" id="PTHR30353">
    <property type="entry name" value="INNER MEMBRANE PROTEIN DEDA-RELATED"/>
    <property type="match status" value="1"/>
</dbReference>
<keyword evidence="5 7" id="KW-1133">Transmembrane helix</keyword>
<dbReference type="PANTHER" id="PTHR30353:SF0">
    <property type="entry name" value="TRANSMEMBRANE PROTEIN"/>
    <property type="match status" value="1"/>
</dbReference>
<feature type="domain" description="VTT" evidence="8">
    <location>
        <begin position="49"/>
        <end position="178"/>
    </location>
</feature>
<feature type="transmembrane region" description="Helical" evidence="7">
    <location>
        <begin position="69"/>
        <end position="92"/>
    </location>
</feature>
<accession>A0A3L9M8A8</accession>
<dbReference type="GO" id="GO:0005886">
    <property type="term" value="C:plasma membrane"/>
    <property type="evidence" value="ECO:0007669"/>
    <property type="project" value="UniProtKB-SubCell"/>
</dbReference>
<dbReference type="AlphaFoldDB" id="A0A3L9M8A8"/>
<sequence>MEILLNLFDIVMHIDQHLNQFANDYGLWLYAILFLIIFVETGVVVMPFLPGDSLLFAAGMVAALPDNDLNVWIIVGLLIIAAILGDTLNYTIGRSIGYKAVQIKIFGKQFVQPEHLDKTHEFYEKYGAKTIVIARFVPIVRTLAPFVAGIGKMSYKTFITYNVVGGIVWIVSLTLAGYFLGRMEWVQENFSKVVLAIIVISIFPLIFEIYKEKFSKKEA</sequence>
<dbReference type="RefSeq" id="WP_121935577.1">
    <property type="nucleotide sequence ID" value="NZ_RDOJ01000022.1"/>
</dbReference>
<comment type="similarity">
    <text evidence="2 7">Belongs to the DedA family.</text>
</comment>
<comment type="caution">
    <text evidence="9">The sequence shown here is derived from an EMBL/GenBank/DDBJ whole genome shotgun (WGS) entry which is preliminary data.</text>
</comment>
<evidence type="ECO:0000256" key="4">
    <source>
        <dbReference type="ARBA" id="ARBA00022692"/>
    </source>
</evidence>
<dbReference type="EMBL" id="RDOJ01000022">
    <property type="protein sequence ID" value="RLZ06779.1"/>
    <property type="molecule type" value="Genomic_DNA"/>
</dbReference>
<feature type="transmembrane region" description="Helical" evidence="7">
    <location>
        <begin position="159"/>
        <end position="181"/>
    </location>
</feature>
<keyword evidence="10" id="KW-1185">Reference proteome</keyword>
<reference evidence="9 10" key="1">
    <citation type="submission" date="2018-10" db="EMBL/GenBank/DDBJ databases">
        <authorList>
            <person name="Chen X."/>
        </authorList>
    </citation>
    <scope>NUCLEOTIDE SEQUENCE [LARGE SCALE GENOMIC DNA]</scope>
    <source>
        <strain evidence="9 10">YIM 102668</strain>
    </source>
</reference>
<evidence type="ECO:0000259" key="8">
    <source>
        <dbReference type="Pfam" id="PF09335"/>
    </source>
</evidence>
<name>A0A3L9M8A8_9FLAO</name>
<gene>
    <name evidence="9" type="ORF">EAH69_12645</name>
</gene>
<keyword evidence="6 7" id="KW-0472">Membrane</keyword>
<feature type="transmembrane region" description="Helical" evidence="7">
    <location>
        <begin position="193"/>
        <end position="210"/>
    </location>
</feature>
<dbReference type="InterPro" id="IPR058127">
    <property type="entry name" value="DedA"/>
</dbReference>
<evidence type="ECO:0000256" key="1">
    <source>
        <dbReference type="ARBA" id="ARBA00004651"/>
    </source>
</evidence>
<evidence type="ECO:0000256" key="7">
    <source>
        <dbReference type="RuleBase" id="RU367016"/>
    </source>
</evidence>